<organism evidence="1">
    <name type="scientific">viral metagenome</name>
    <dbReference type="NCBI Taxonomy" id="1070528"/>
    <lineage>
        <taxon>unclassified sequences</taxon>
        <taxon>metagenomes</taxon>
        <taxon>organismal metagenomes</taxon>
    </lineage>
</organism>
<reference evidence="1" key="1">
    <citation type="submission" date="2020-03" db="EMBL/GenBank/DDBJ databases">
        <title>The deep terrestrial virosphere.</title>
        <authorList>
            <person name="Holmfeldt K."/>
            <person name="Nilsson E."/>
            <person name="Simone D."/>
            <person name="Lopez-Fernandez M."/>
            <person name="Wu X."/>
            <person name="de Brujin I."/>
            <person name="Lundin D."/>
            <person name="Andersson A."/>
            <person name="Bertilsson S."/>
            <person name="Dopson M."/>
        </authorList>
    </citation>
    <scope>NUCLEOTIDE SEQUENCE</scope>
    <source>
        <strain evidence="1">TM448A00598</strain>
        <strain evidence="2">TM448B01137</strain>
    </source>
</reference>
<sequence>MTNKHAQNWTDLATFTYDQLSDRGKANAINKYLLDNEVTELMAQDNTRTPAQAFYLLDWTFNAHGERIA</sequence>
<name>A0A6H1ZHY9_9ZZZZ</name>
<evidence type="ECO:0000313" key="2">
    <source>
        <dbReference type="EMBL" id="QJH97955.1"/>
    </source>
</evidence>
<accession>A0A6H1ZHY9</accession>
<dbReference type="EMBL" id="MT144030">
    <property type="protein sequence ID" value="QJA47079.1"/>
    <property type="molecule type" value="Genomic_DNA"/>
</dbReference>
<proteinExistence type="predicted"/>
<dbReference type="AlphaFoldDB" id="A0A6H1ZHY9"/>
<evidence type="ECO:0000313" key="1">
    <source>
        <dbReference type="EMBL" id="QJA47079.1"/>
    </source>
</evidence>
<protein>
    <submittedName>
        <fullName evidence="1">Uncharacterized protein</fullName>
    </submittedName>
</protein>
<dbReference type="EMBL" id="MT144708">
    <property type="protein sequence ID" value="QJH97955.1"/>
    <property type="molecule type" value="Genomic_DNA"/>
</dbReference>
<gene>
    <name evidence="1" type="ORF">TM448A00598_0025</name>
    <name evidence="2" type="ORF">TM448B01137_0024</name>
</gene>